<feature type="non-terminal residue" evidence="1">
    <location>
        <position position="110"/>
    </location>
</feature>
<comment type="caution">
    <text evidence="1">The sequence shown here is derived from an EMBL/GenBank/DDBJ whole genome shotgun (WGS) entry which is preliminary data.</text>
</comment>
<reference evidence="1" key="1">
    <citation type="submission" date="2021-06" db="EMBL/GenBank/DDBJ databases">
        <authorList>
            <person name="Kallberg Y."/>
            <person name="Tangrot J."/>
            <person name="Rosling A."/>
        </authorList>
    </citation>
    <scope>NUCLEOTIDE SEQUENCE</scope>
    <source>
        <strain evidence="1">AZ414A</strain>
    </source>
</reference>
<accession>A0A9N9FJJ8</accession>
<dbReference type="Proteomes" id="UP000789706">
    <property type="component" value="Unassembled WGS sequence"/>
</dbReference>
<organism evidence="1 2">
    <name type="scientific">Diversispora eburnea</name>
    <dbReference type="NCBI Taxonomy" id="1213867"/>
    <lineage>
        <taxon>Eukaryota</taxon>
        <taxon>Fungi</taxon>
        <taxon>Fungi incertae sedis</taxon>
        <taxon>Mucoromycota</taxon>
        <taxon>Glomeromycotina</taxon>
        <taxon>Glomeromycetes</taxon>
        <taxon>Diversisporales</taxon>
        <taxon>Diversisporaceae</taxon>
        <taxon>Diversispora</taxon>
    </lineage>
</organism>
<name>A0A9N9FJJ8_9GLOM</name>
<dbReference type="AlphaFoldDB" id="A0A9N9FJJ8"/>
<proteinExistence type="predicted"/>
<dbReference type="OrthoDB" id="2489774at2759"/>
<gene>
    <name evidence="1" type="ORF">DEBURN_LOCUS6599</name>
</gene>
<keyword evidence="2" id="KW-1185">Reference proteome</keyword>
<protein>
    <submittedName>
        <fullName evidence="1">5097_t:CDS:1</fullName>
    </submittedName>
</protein>
<dbReference type="EMBL" id="CAJVPK010000695">
    <property type="protein sequence ID" value="CAG8540781.1"/>
    <property type="molecule type" value="Genomic_DNA"/>
</dbReference>
<evidence type="ECO:0000313" key="2">
    <source>
        <dbReference type="Proteomes" id="UP000789706"/>
    </source>
</evidence>
<evidence type="ECO:0000313" key="1">
    <source>
        <dbReference type="EMBL" id="CAG8540781.1"/>
    </source>
</evidence>
<sequence length="110" mass="13025">PYDMEHIKDHDTPEIWWMSFRQHSELETMIHVITTAIINSDDAFVEDDDIEETLSDSGEVEIDEENTTELLMKKFINMDIHEFEGEEDTDSSSLNKIWLGRRKRKLILKL</sequence>